<reference evidence="8" key="1">
    <citation type="submission" date="2016-09" db="EMBL/GenBank/DDBJ databases">
        <authorList>
            <person name="Varghese N."/>
            <person name="Submissions S."/>
        </authorList>
    </citation>
    <scope>NUCLEOTIDE SEQUENCE [LARGE SCALE GENOMIC DNA]</scope>
    <source>
        <strain evidence="8">S5</strain>
    </source>
</reference>
<evidence type="ECO:0000256" key="1">
    <source>
        <dbReference type="ARBA" id="ARBA00023015"/>
    </source>
</evidence>
<dbReference type="AlphaFoldDB" id="A0A1G6KC75"/>
<dbReference type="GO" id="GO:0003677">
    <property type="term" value="F:DNA binding"/>
    <property type="evidence" value="ECO:0007669"/>
    <property type="project" value="UniProtKB-KW"/>
</dbReference>
<dbReference type="InterPro" id="IPR014710">
    <property type="entry name" value="RmlC-like_jellyroll"/>
</dbReference>
<evidence type="ECO:0000313" key="8">
    <source>
        <dbReference type="Proteomes" id="UP000242949"/>
    </source>
</evidence>
<dbReference type="InterPro" id="IPR018490">
    <property type="entry name" value="cNMP-bd_dom_sf"/>
</dbReference>
<dbReference type="InterPro" id="IPR050397">
    <property type="entry name" value="Env_Response_Regulators"/>
</dbReference>
<dbReference type="SMART" id="SM00419">
    <property type="entry name" value="HTH_CRP"/>
    <property type="match status" value="1"/>
</dbReference>
<evidence type="ECO:0000256" key="4">
    <source>
        <dbReference type="ARBA" id="ARBA00023163"/>
    </source>
</evidence>
<dbReference type="GO" id="GO:0005829">
    <property type="term" value="C:cytosol"/>
    <property type="evidence" value="ECO:0007669"/>
    <property type="project" value="TreeGrafter"/>
</dbReference>
<keyword evidence="8" id="KW-1185">Reference proteome</keyword>
<dbReference type="SMART" id="SM00100">
    <property type="entry name" value="cNMP"/>
    <property type="match status" value="1"/>
</dbReference>
<proteinExistence type="predicted"/>
<dbReference type="InterPro" id="IPR000595">
    <property type="entry name" value="cNMP-bd_dom"/>
</dbReference>
<dbReference type="InterPro" id="IPR012318">
    <property type="entry name" value="HTH_CRP"/>
</dbReference>
<dbReference type="RefSeq" id="WP_090795820.1">
    <property type="nucleotide sequence ID" value="NZ_FMYI01000006.1"/>
</dbReference>
<evidence type="ECO:0000313" key="7">
    <source>
        <dbReference type="EMBL" id="SDC28564.1"/>
    </source>
</evidence>
<dbReference type="PROSITE" id="PS50042">
    <property type="entry name" value="CNMP_BINDING_3"/>
    <property type="match status" value="1"/>
</dbReference>
<evidence type="ECO:0000259" key="5">
    <source>
        <dbReference type="PROSITE" id="PS50042"/>
    </source>
</evidence>
<dbReference type="Gene3D" id="2.60.120.10">
    <property type="entry name" value="Jelly Rolls"/>
    <property type="match status" value="1"/>
</dbReference>
<evidence type="ECO:0000256" key="3">
    <source>
        <dbReference type="ARBA" id="ARBA00023159"/>
    </source>
</evidence>
<accession>A0A1G6KC75</accession>
<keyword evidence="2" id="KW-0238">DNA-binding</keyword>
<dbReference type="Pfam" id="PF13545">
    <property type="entry name" value="HTH_Crp_2"/>
    <property type="match status" value="1"/>
</dbReference>
<dbReference type="InterPro" id="IPR036390">
    <property type="entry name" value="WH_DNA-bd_sf"/>
</dbReference>
<dbReference type="Gene3D" id="1.10.10.10">
    <property type="entry name" value="Winged helix-like DNA-binding domain superfamily/Winged helix DNA-binding domain"/>
    <property type="match status" value="1"/>
</dbReference>
<dbReference type="GO" id="GO:0003700">
    <property type="term" value="F:DNA-binding transcription factor activity"/>
    <property type="evidence" value="ECO:0007669"/>
    <property type="project" value="InterPro"/>
</dbReference>
<feature type="domain" description="Cyclic nucleotide-binding" evidence="5">
    <location>
        <begin position="20"/>
        <end position="79"/>
    </location>
</feature>
<dbReference type="PROSITE" id="PS00042">
    <property type="entry name" value="HTH_CRP_1"/>
    <property type="match status" value="1"/>
</dbReference>
<organism evidence="7 8">
    <name type="scientific">Pelagirhabdus alkalitolerans</name>
    <dbReference type="NCBI Taxonomy" id="1612202"/>
    <lineage>
        <taxon>Bacteria</taxon>
        <taxon>Bacillati</taxon>
        <taxon>Bacillota</taxon>
        <taxon>Bacilli</taxon>
        <taxon>Bacillales</taxon>
        <taxon>Bacillaceae</taxon>
        <taxon>Pelagirhabdus</taxon>
    </lineage>
</organism>
<dbReference type="Pfam" id="PF00027">
    <property type="entry name" value="cNMP_binding"/>
    <property type="match status" value="1"/>
</dbReference>
<feature type="domain" description="HTH crp-type" evidence="6">
    <location>
        <begin position="141"/>
        <end position="214"/>
    </location>
</feature>
<dbReference type="InterPro" id="IPR036388">
    <property type="entry name" value="WH-like_DNA-bd_sf"/>
</dbReference>
<dbReference type="SUPFAM" id="SSF46785">
    <property type="entry name" value="Winged helix' DNA-binding domain"/>
    <property type="match status" value="1"/>
</dbReference>
<keyword evidence="4" id="KW-0804">Transcription</keyword>
<dbReference type="Proteomes" id="UP000242949">
    <property type="component" value="Unassembled WGS sequence"/>
</dbReference>
<gene>
    <name evidence="7" type="ORF">SAMN05421734_10636</name>
</gene>
<protein>
    <submittedName>
        <fullName evidence="7">Transcriptional regulator, Crp/Fnr family</fullName>
    </submittedName>
</protein>
<dbReference type="PROSITE" id="PS51063">
    <property type="entry name" value="HTH_CRP_2"/>
    <property type="match status" value="1"/>
</dbReference>
<dbReference type="PANTHER" id="PTHR24567">
    <property type="entry name" value="CRP FAMILY TRANSCRIPTIONAL REGULATORY PROTEIN"/>
    <property type="match status" value="1"/>
</dbReference>
<keyword evidence="1" id="KW-0805">Transcription regulation</keyword>
<dbReference type="EMBL" id="FMYI01000006">
    <property type="protein sequence ID" value="SDC28564.1"/>
    <property type="molecule type" value="Genomic_DNA"/>
</dbReference>
<dbReference type="STRING" id="1612202.SAMN05421734_10636"/>
<dbReference type="CDD" id="cd00092">
    <property type="entry name" value="HTH_CRP"/>
    <property type="match status" value="1"/>
</dbReference>
<evidence type="ECO:0000259" key="6">
    <source>
        <dbReference type="PROSITE" id="PS51063"/>
    </source>
</evidence>
<name>A0A1G6KC75_9BACI</name>
<dbReference type="PANTHER" id="PTHR24567:SF74">
    <property type="entry name" value="HTH-TYPE TRANSCRIPTIONAL REGULATOR ARCR"/>
    <property type="match status" value="1"/>
</dbReference>
<dbReference type="OrthoDB" id="9810708at2"/>
<sequence length="233" mass="26419">MGRHIQINQLPAALKPYFQEPDYYIETRKNTFLFRQGEEANELYVILSGHLTINKASPDGRELTLRYCGEGDLVGELAIDEESTSYLVDGKITEAGKVAIFGQKKLKTAMEKDTEAYLAFIKMANLNYRKDQTKFRDLILHGKKGALYSTLIRLSNSYGKKQSDGIHLTVQLTNQEIANFCATSRESVNRMINELRRLNVVSIQDGKLCIHDLEYLKTSINCEDCPVVLCTIN</sequence>
<dbReference type="CDD" id="cd00038">
    <property type="entry name" value="CAP_ED"/>
    <property type="match status" value="1"/>
</dbReference>
<keyword evidence="3" id="KW-0010">Activator</keyword>
<dbReference type="InterPro" id="IPR018335">
    <property type="entry name" value="Tscrpt_reg_HTH_Crp-type_CS"/>
</dbReference>
<dbReference type="SUPFAM" id="SSF51206">
    <property type="entry name" value="cAMP-binding domain-like"/>
    <property type="match status" value="1"/>
</dbReference>
<evidence type="ECO:0000256" key="2">
    <source>
        <dbReference type="ARBA" id="ARBA00023125"/>
    </source>
</evidence>